<evidence type="ECO:0000256" key="7">
    <source>
        <dbReference type="HAMAP-Rule" id="MF_01376"/>
    </source>
</evidence>
<keyword evidence="3 7" id="KW-0808">Transferase</keyword>
<dbReference type="InterPro" id="IPR024169">
    <property type="entry name" value="SP_NH2Trfase/AEP_transaminase"/>
</dbReference>
<comment type="function">
    <text evidence="7">Involved in phosphonate degradation.</text>
</comment>
<reference evidence="9 10" key="1">
    <citation type="journal article" date="2013" name="Int. J. Syst. Evol. Microbiol.">
        <title>Roseomonas aerophila sp. nov., isolated from air.</title>
        <authorList>
            <person name="Kim S.J."/>
            <person name="Weon H.Y."/>
            <person name="Ahn J.H."/>
            <person name="Hong S.B."/>
            <person name="Seok S.J."/>
            <person name="Whang K.S."/>
            <person name="Kwon S.W."/>
        </authorList>
    </citation>
    <scope>NUCLEOTIDE SEQUENCE [LARGE SCALE GENOMIC DNA]</scope>
    <source>
        <strain evidence="9 10">NBRC 108923</strain>
    </source>
</reference>
<evidence type="ECO:0000313" key="10">
    <source>
        <dbReference type="Proteomes" id="UP000626026"/>
    </source>
</evidence>
<evidence type="ECO:0000256" key="4">
    <source>
        <dbReference type="ARBA" id="ARBA00022898"/>
    </source>
</evidence>
<dbReference type="InterPro" id="IPR015421">
    <property type="entry name" value="PyrdxlP-dep_Trfase_major"/>
</dbReference>
<dbReference type="PANTHER" id="PTHR42778">
    <property type="entry name" value="2-AMINOETHYLPHOSPHONATE--PYRUVATE TRANSAMINASE"/>
    <property type="match status" value="1"/>
</dbReference>
<dbReference type="SUPFAM" id="SSF53383">
    <property type="entry name" value="PLP-dependent transferases"/>
    <property type="match status" value="1"/>
</dbReference>
<comment type="catalytic activity">
    <reaction evidence="6 7">
        <text>(2-aminoethyl)phosphonate + pyruvate = phosphonoacetaldehyde + L-alanine</text>
        <dbReference type="Rhea" id="RHEA:17021"/>
        <dbReference type="ChEBI" id="CHEBI:15361"/>
        <dbReference type="ChEBI" id="CHEBI:57418"/>
        <dbReference type="ChEBI" id="CHEBI:57972"/>
        <dbReference type="ChEBI" id="CHEBI:58383"/>
        <dbReference type="EC" id="2.6.1.37"/>
    </reaction>
</comment>
<dbReference type="InterPro" id="IPR015422">
    <property type="entry name" value="PyrdxlP-dep_Trfase_small"/>
</dbReference>
<evidence type="ECO:0000256" key="2">
    <source>
        <dbReference type="ARBA" id="ARBA00022576"/>
    </source>
</evidence>
<dbReference type="GO" id="GO:0047304">
    <property type="term" value="F:2-aminoethylphosphonate-pyruvate transaminase activity"/>
    <property type="evidence" value="ECO:0007669"/>
    <property type="project" value="UniProtKB-EC"/>
</dbReference>
<comment type="similarity">
    <text evidence="7">Belongs to the class-V pyridoxal-phosphate-dependent aminotransferase family. PhnW subfamily.</text>
</comment>
<accession>A0ABR7RQS8</accession>
<dbReference type="InterPro" id="IPR015424">
    <property type="entry name" value="PyrdxlP-dep_Trfase"/>
</dbReference>
<sequence length="371" mass="39926">MLLLIPGPVQTRPEIRAAMAVDIAPWDNDFKAEYAAIREAVRELAGGVAGQHVCLPLQGAGHFITEAAVRTFVPQGHKLLVVMNGTYAERMARLAREAGREVVVLPVPDTRSVTPEEITQALAADPAIGHVGIVYSETGSGIINDIPAVGAAVRAAGRRMIVDAVSAFGALPFSLKDQPEVDAVVFTSNKCLEGLPGIAFAISPIERVTACAGQANSWSFDLADVYAVSLRAGPGSFRFTPPVQALHAFGKALEVYKAEGGRETRLARYRENARLLHEGAQALGLKPYLDWQHQGPIIVTIHQPGDPAFKLQDFVDALKRRGVLISNFYNTPVPTMRIGCIGDVHADDIRFALRAMSEALDELGIQRRNAA</sequence>
<feature type="domain" description="Aminotransferase class V" evidence="8">
    <location>
        <begin position="28"/>
        <end position="325"/>
    </location>
</feature>
<proteinExistence type="inferred from homology"/>
<dbReference type="EC" id="2.6.1.37" evidence="7"/>
<name>A0ABR7RQS8_9PROT</name>
<evidence type="ECO:0000313" key="9">
    <source>
        <dbReference type="EMBL" id="MBC9208696.1"/>
    </source>
</evidence>
<evidence type="ECO:0000256" key="6">
    <source>
        <dbReference type="ARBA" id="ARBA00049460"/>
    </source>
</evidence>
<dbReference type="InterPro" id="IPR012703">
    <property type="entry name" value="NH2EtPonate_pyrv_transaminase"/>
</dbReference>
<dbReference type="Gene3D" id="3.90.1150.10">
    <property type="entry name" value="Aspartate Aminotransferase, domain 1"/>
    <property type="match status" value="1"/>
</dbReference>
<organism evidence="9 10">
    <name type="scientific">Teichococcus aerophilus</name>
    <dbReference type="NCBI Taxonomy" id="1224513"/>
    <lineage>
        <taxon>Bacteria</taxon>
        <taxon>Pseudomonadati</taxon>
        <taxon>Pseudomonadota</taxon>
        <taxon>Alphaproteobacteria</taxon>
        <taxon>Acetobacterales</taxon>
        <taxon>Roseomonadaceae</taxon>
        <taxon>Roseomonas</taxon>
    </lineage>
</organism>
<comment type="cofactor">
    <cofactor evidence="1 7">
        <name>pyridoxal 5'-phosphate</name>
        <dbReference type="ChEBI" id="CHEBI:597326"/>
    </cofactor>
</comment>
<dbReference type="InterPro" id="IPR000192">
    <property type="entry name" value="Aminotrans_V_dom"/>
</dbReference>
<keyword evidence="4 7" id="KW-0663">Pyridoxal phosphate</keyword>
<dbReference type="NCBIfam" id="NF010006">
    <property type="entry name" value="PRK13479.1"/>
    <property type="match status" value="1"/>
</dbReference>
<dbReference type="Pfam" id="PF00266">
    <property type="entry name" value="Aminotran_5"/>
    <property type="match status" value="1"/>
</dbReference>
<evidence type="ECO:0000256" key="3">
    <source>
        <dbReference type="ARBA" id="ARBA00022679"/>
    </source>
</evidence>
<dbReference type="HAMAP" id="MF_01376">
    <property type="entry name" value="PhnW_aminotrans_5"/>
    <property type="match status" value="1"/>
</dbReference>
<gene>
    <name evidence="7" type="primary">phnW</name>
    <name evidence="9" type="ORF">IBL26_17735</name>
</gene>
<keyword evidence="2 7" id="KW-0032">Aminotransferase</keyword>
<evidence type="ECO:0000256" key="5">
    <source>
        <dbReference type="ARBA" id="ARBA00023317"/>
    </source>
</evidence>
<keyword evidence="10" id="KW-1185">Reference proteome</keyword>
<feature type="modified residue" description="N6-(pyridoxal phosphate)lysine" evidence="7">
    <location>
        <position position="190"/>
    </location>
</feature>
<dbReference type="PANTHER" id="PTHR42778:SF1">
    <property type="entry name" value="2-AMINOETHYLPHOSPHONATE--PYRUVATE TRANSAMINASE"/>
    <property type="match status" value="1"/>
</dbReference>
<keyword evidence="5 7" id="KW-0670">Pyruvate</keyword>
<dbReference type="EMBL" id="JACTVA010000037">
    <property type="protein sequence ID" value="MBC9208696.1"/>
    <property type="molecule type" value="Genomic_DNA"/>
</dbReference>
<comment type="caution">
    <text evidence="9">The sequence shown here is derived from an EMBL/GenBank/DDBJ whole genome shotgun (WGS) entry which is preliminary data.</text>
</comment>
<comment type="subunit">
    <text evidence="7">Homodimer.</text>
</comment>
<dbReference type="Proteomes" id="UP000626026">
    <property type="component" value="Unassembled WGS sequence"/>
</dbReference>
<evidence type="ECO:0000256" key="1">
    <source>
        <dbReference type="ARBA" id="ARBA00001933"/>
    </source>
</evidence>
<protein>
    <recommendedName>
        <fullName evidence="7">2-aminoethylphosphonate--pyruvate transaminase</fullName>
        <ecNumber evidence="7">2.6.1.37</ecNumber>
    </recommendedName>
    <alternativeName>
        <fullName evidence="7">2-aminoethylphosphonate aminotransferase</fullName>
    </alternativeName>
    <alternativeName>
        <fullName evidence="7">AEP transaminase</fullName>
        <shortName evidence="7">AEPT</shortName>
    </alternativeName>
</protein>
<evidence type="ECO:0000259" key="8">
    <source>
        <dbReference type="Pfam" id="PF00266"/>
    </source>
</evidence>
<dbReference type="RefSeq" id="WP_187785848.1">
    <property type="nucleotide sequence ID" value="NZ_JACTVA010000037.1"/>
</dbReference>
<dbReference type="Gene3D" id="3.40.640.10">
    <property type="entry name" value="Type I PLP-dependent aspartate aminotransferase-like (Major domain)"/>
    <property type="match status" value="1"/>
</dbReference>
<dbReference type="PIRSF" id="PIRSF000524">
    <property type="entry name" value="SPT"/>
    <property type="match status" value="1"/>
</dbReference>